<protein>
    <submittedName>
        <fullName evidence="2">Membrane protein</fullName>
    </submittedName>
</protein>
<evidence type="ECO:0000256" key="1">
    <source>
        <dbReference type="SAM" id="Phobius"/>
    </source>
</evidence>
<keyword evidence="1" id="KW-1133">Transmembrane helix</keyword>
<proteinExistence type="predicted"/>
<keyword evidence="1" id="KW-0472">Membrane</keyword>
<sequence length="94" mass="9820">MPQTAQTKTVVTPALGASPPVPAHVAEAIRARTPGHWTGNTKHGHWDVWIDRDGRVTTRQTALTTAVLWPVGSGLILGVAALALMAAIIALVAL</sequence>
<feature type="transmembrane region" description="Helical" evidence="1">
    <location>
        <begin position="67"/>
        <end position="93"/>
    </location>
</feature>
<keyword evidence="1" id="KW-0812">Transmembrane</keyword>
<keyword evidence="3" id="KW-1185">Reference proteome</keyword>
<evidence type="ECO:0000313" key="3">
    <source>
        <dbReference type="Proteomes" id="UP000240944"/>
    </source>
</evidence>
<gene>
    <name evidence="2" type="ORF">SEA_BENTHERDUNTHAT_48</name>
</gene>
<name>A0A2H4PF57_9CAUD</name>
<accession>A0A2H4PF57</accession>
<reference evidence="3" key="1">
    <citation type="submission" date="2017-10" db="EMBL/GenBank/DDBJ databases">
        <authorList>
            <person name="Banno H."/>
            <person name="Chua N.-H."/>
        </authorList>
    </citation>
    <scope>NUCLEOTIDE SEQUENCE [LARGE SCALE GENOMIC DNA]</scope>
</reference>
<organism evidence="2 3">
    <name type="scientific">Gordonia phage BENtherdunthat</name>
    <dbReference type="NCBI Taxonomy" id="2047830"/>
    <lineage>
        <taxon>Viruses</taxon>
        <taxon>Duplodnaviria</taxon>
        <taxon>Heunggongvirae</taxon>
        <taxon>Uroviricota</taxon>
        <taxon>Caudoviricetes</taxon>
        <taxon>Langleyhallvirinae</taxon>
        <taxon>Getalongvirus</taxon>
        <taxon>Getalongvirus bentherdunthat</taxon>
    </lineage>
</organism>
<evidence type="ECO:0000313" key="2">
    <source>
        <dbReference type="EMBL" id="ATW60818.1"/>
    </source>
</evidence>
<dbReference type="EMBL" id="MG099939">
    <property type="protein sequence ID" value="ATW60818.1"/>
    <property type="molecule type" value="Genomic_DNA"/>
</dbReference>
<dbReference type="Proteomes" id="UP000240944">
    <property type="component" value="Segment"/>
</dbReference>